<evidence type="ECO:0000313" key="11">
    <source>
        <dbReference type="EMBL" id="CAH1229100.1"/>
    </source>
</evidence>
<dbReference type="GO" id="GO:0003990">
    <property type="term" value="F:acetylcholinesterase activity"/>
    <property type="evidence" value="ECO:0007669"/>
    <property type="project" value="TreeGrafter"/>
</dbReference>
<dbReference type="InterPro" id="IPR035976">
    <property type="entry name" value="Sushi/SCR/CCP_sf"/>
</dbReference>
<evidence type="ECO:0000256" key="6">
    <source>
        <dbReference type="PIRSR" id="PIRSR600997-1"/>
    </source>
</evidence>
<dbReference type="GO" id="GO:0019695">
    <property type="term" value="P:choline metabolic process"/>
    <property type="evidence" value="ECO:0007669"/>
    <property type="project" value="TreeGrafter"/>
</dbReference>
<keyword evidence="2" id="KW-0719">Serine esterase</keyword>
<dbReference type="PANTHER" id="PTHR43918">
    <property type="entry name" value="ACETYLCHOLINESTERASE"/>
    <property type="match status" value="1"/>
</dbReference>
<dbReference type="Pfam" id="PF00135">
    <property type="entry name" value="COesterase"/>
    <property type="match status" value="1"/>
</dbReference>
<evidence type="ECO:0000256" key="8">
    <source>
        <dbReference type="SAM" id="MobiDB-lite"/>
    </source>
</evidence>
<dbReference type="FunFam" id="3.40.50.1820:FF:000029">
    <property type="entry name" value="Acetylcholinesterase"/>
    <property type="match status" value="1"/>
</dbReference>
<dbReference type="GO" id="GO:0006581">
    <property type="term" value="P:acetylcholine catabolic process"/>
    <property type="evidence" value="ECO:0007669"/>
    <property type="project" value="TreeGrafter"/>
</dbReference>
<evidence type="ECO:0000256" key="7">
    <source>
        <dbReference type="PROSITE-ProRule" id="PRU00302"/>
    </source>
</evidence>
<feature type="chain" id="PRO_5035456037" evidence="9">
    <location>
        <begin position="25"/>
        <end position="850"/>
    </location>
</feature>
<dbReference type="Gene3D" id="3.40.50.1820">
    <property type="entry name" value="alpha/beta hydrolase"/>
    <property type="match status" value="1"/>
</dbReference>
<evidence type="ECO:0000313" key="12">
    <source>
        <dbReference type="Proteomes" id="UP000838412"/>
    </source>
</evidence>
<name>A0A8J9VY10_BRALA</name>
<dbReference type="SUPFAM" id="SSF57535">
    <property type="entry name" value="Complement control module/SCR domain"/>
    <property type="match status" value="1"/>
</dbReference>
<dbReference type="SMART" id="SM00032">
    <property type="entry name" value="CCP"/>
    <property type="match status" value="2"/>
</dbReference>
<comment type="similarity">
    <text evidence="1">Belongs to the type-B carboxylesterase/lipase family.</text>
</comment>
<dbReference type="GO" id="GO:0005886">
    <property type="term" value="C:plasma membrane"/>
    <property type="evidence" value="ECO:0007669"/>
    <property type="project" value="TreeGrafter"/>
</dbReference>
<dbReference type="Gene3D" id="3.10.100.10">
    <property type="entry name" value="Mannose-Binding Protein A, subunit A"/>
    <property type="match status" value="1"/>
</dbReference>
<dbReference type="InterPro" id="IPR000436">
    <property type="entry name" value="Sushi_SCR_CCP_dom"/>
</dbReference>
<dbReference type="InterPro" id="IPR050654">
    <property type="entry name" value="AChE-related_enzymes"/>
</dbReference>
<dbReference type="PRINTS" id="PR00878">
    <property type="entry name" value="CHOLNESTRASE"/>
</dbReference>
<dbReference type="InterPro" id="IPR019826">
    <property type="entry name" value="Carboxylesterase_B_AS"/>
</dbReference>
<dbReference type="EMBL" id="OV696686">
    <property type="protein sequence ID" value="CAH1229100.1"/>
    <property type="molecule type" value="Genomic_DNA"/>
</dbReference>
<proteinExistence type="inferred from homology"/>
<dbReference type="SUPFAM" id="SSF53474">
    <property type="entry name" value="alpha/beta-Hydrolases"/>
    <property type="match status" value="1"/>
</dbReference>
<dbReference type="CDD" id="cd00312">
    <property type="entry name" value="Esterase_lipase"/>
    <property type="match status" value="1"/>
</dbReference>
<sequence length="850" mass="92290">MSRLAVGVLLLAAVGLFGPRPVRADDSHEDDHGHHDDEHKEEHVHGCPDNYEEFEGHCYYFSGDTKATYSDAAAQCAAQDGRLAAPDCHDEHAADFFYRTVAWISRETEEDCSTKVSSPELSDMLSQLPFICMHAPTCDEPPTANNTVISGCDAPYDQQEVCSYACAPGYHMYEGTSSSATSTCLDGDWHGPFMECKENCPEPTLNAGVTMKGESCQAPYITGDICFFECIDTAEPLEGDHDMSCLNGDWIHAATGIAGIPIVFHSYTMILWALAAVIAGVVGPVEVQAAADVTAPAGRVVGLEQDVSGTTVNSFLGIPFAHPPVGDRRFRRAERLQPWDGVYDATRKPNACIQVVDSGVSALQINTPLSEDCLYLNVWQPTPVPTGAAVMVWIHGGAFTTGSSALDLYDGRYLAATEGVLVVSMNYRLSTLGFAYTGTDDAPGNMGLTDQLLALQWLQDNIAAFGGDPAKVTIFGESAGGVSTALHLMSPESRDVFDRAILQSGTATLPGLIYSADDMYDSTKALAGSLGCPTEQGPTAMMACLREQDAENFVANYPPTYPVIDGSFIPENPAKALNDGEFKHTSILLGTNTNEGMLFFILLGIPGYIIGSENSIDRNQFMQNINAMVSGLNELAVEAVSFQYTDWLRPDDDDMYRDALDTVVTDQMMVCPNFGTARAHTRVGTTAYMYEFVHRPSISPYPDWAGVIHTDEIQFVFGQPLNTTLGYTAEEADLSRRMMRNWANFAKTGNPNNNNEAVWNPYTESSRGYLVLGTDAPRMVTGQKAKECALWDTYVPALLSRAETEEPEQCQAVVESSPAVTFWGQSLAVALLINVIKDIISFITSIFVVL</sequence>
<dbReference type="GO" id="GO:0005615">
    <property type="term" value="C:extracellular space"/>
    <property type="evidence" value="ECO:0007669"/>
    <property type="project" value="TreeGrafter"/>
</dbReference>
<comment type="caution">
    <text evidence="7">Lacks conserved residue(s) required for the propagation of feature annotation.</text>
</comment>
<reference evidence="11" key="1">
    <citation type="submission" date="2022-01" db="EMBL/GenBank/DDBJ databases">
        <authorList>
            <person name="Braso-Vives M."/>
        </authorList>
    </citation>
    <scope>NUCLEOTIDE SEQUENCE</scope>
</reference>
<keyword evidence="7" id="KW-0768">Sushi</keyword>
<feature type="active site" description="Charge relay system" evidence="6">
    <location>
        <position position="478"/>
    </location>
</feature>
<dbReference type="InterPro" id="IPR002018">
    <property type="entry name" value="CarbesteraseB"/>
</dbReference>
<accession>A0A8J9VY10</accession>
<evidence type="ECO:0000256" key="3">
    <source>
        <dbReference type="ARBA" id="ARBA00022729"/>
    </source>
</evidence>
<evidence type="ECO:0000256" key="4">
    <source>
        <dbReference type="ARBA" id="ARBA00022801"/>
    </source>
</evidence>
<dbReference type="PROSITE" id="PS00941">
    <property type="entry name" value="CARBOXYLESTERASE_B_2"/>
    <property type="match status" value="1"/>
</dbReference>
<dbReference type="Pfam" id="PF00084">
    <property type="entry name" value="Sushi"/>
    <property type="match status" value="1"/>
</dbReference>
<evidence type="ECO:0000259" key="10">
    <source>
        <dbReference type="PROSITE" id="PS50923"/>
    </source>
</evidence>
<dbReference type="InterPro" id="IPR029058">
    <property type="entry name" value="AB_hydrolase_fold"/>
</dbReference>
<dbReference type="SUPFAM" id="SSF56436">
    <property type="entry name" value="C-type lectin-like"/>
    <property type="match status" value="1"/>
</dbReference>
<keyword evidence="4" id="KW-0378">Hydrolase</keyword>
<evidence type="ECO:0000256" key="2">
    <source>
        <dbReference type="ARBA" id="ARBA00022487"/>
    </source>
</evidence>
<evidence type="ECO:0000256" key="5">
    <source>
        <dbReference type="ARBA" id="ARBA00023157"/>
    </source>
</evidence>
<dbReference type="Gene3D" id="2.10.70.10">
    <property type="entry name" value="Complement Module, domain 1"/>
    <property type="match status" value="1"/>
</dbReference>
<evidence type="ECO:0000256" key="9">
    <source>
        <dbReference type="SAM" id="SignalP"/>
    </source>
</evidence>
<gene>
    <name evidence="11" type="primary">BCHE</name>
    <name evidence="11" type="ORF">BLAG_LOCUS780</name>
</gene>
<dbReference type="InterPro" id="IPR016186">
    <property type="entry name" value="C-type_lectin-like/link_sf"/>
</dbReference>
<feature type="signal peptide" evidence="9">
    <location>
        <begin position="1"/>
        <end position="24"/>
    </location>
</feature>
<feature type="region of interest" description="Disordered" evidence="8">
    <location>
        <begin position="22"/>
        <end position="46"/>
    </location>
</feature>
<dbReference type="InterPro" id="IPR000997">
    <property type="entry name" value="Cholinesterase"/>
</dbReference>
<keyword evidence="5" id="KW-1015">Disulfide bond</keyword>
<dbReference type="InterPro" id="IPR016187">
    <property type="entry name" value="CTDL_fold"/>
</dbReference>
<dbReference type="InterPro" id="IPR019819">
    <property type="entry name" value="Carboxylesterase_B_CS"/>
</dbReference>
<dbReference type="Proteomes" id="UP000838412">
    <property type="component" value="Chromosome 1"/>
</dbReference>
<dbReference type="PANTHER" id="PTHR43918:SF12">
    <property type="entry name" value="ACETYLCHOLINESTERASE 1"/>
    <property type="match status" value="1"/>
</dbReference>
<evidence type="ECO:0000256" key="1">
    <source>
        <dbReference type="ARBA" id="ARBA00005964"/>
    </source>
</evidence>
<keyword evidence="3 9" id="KW-0732">Signal</keyword>
<feature type="domain" description="Sushi" evidence="10">
    <location>
        <begin position="136"/>
        <end position="198"/>
    </location>
</feature>
<organism evidence="11 12">
    <name type="scientific">Branchiostoma lanceolatum</name>
    <name type="common">Common lancelet</name>
    <name type="synonym">Amphioxus lanceolatum</name>
    <dbReference type="NCBI Taxonomy" id="7740"/>
    <lineage>
        <taxon>Eukaryota</taxon>
        <taxon>Metazoa</taxon>
        <taxon>Chordata</taxon>
        <taxon>Cephalochordata</taxon>
        <taxon>Leptocardii</taxon>
        <taxon>Amphioxiformes</taxon>
        <taxon>Branchiostomatidae</taxon>
        <taxon>Branchiostoma</taxon>
    </lineage>
</organism>
<dbReference type="OrthoDB" id="6508443at2759"/>
<dbReference type="AlphaFoldDB" id="A0A8J9VY10"/>
<dbReference type="CDD" id="cd00033">
    <property type="entry name" value="CCP"/>
    <property type="match status" value="1"/>
</dbReference>
<dbReference type="PROSITE" id="PS50923">
    <property type="entry name" value="SUSHI"/>
    <property type="match status" value="1"/>
</dbReference>
<feature type="active site" description="Charge relay system" evidence="6">
    <location>
        <position position="595"/>
    </location>
</feature>
<feature type="active site" description="Charge relay system" evidence="6">
    <location>
        <position position="709"/>
    </location>
</feature>
<dbReference type="PROSITE" id="PS00122">
    <property type="entry name" value="CARBOXYLESTERASE_B_1"/>
    <property type="match status" value="1"/>
</dbReference>
<protein>
    <submittedName>
        <fullName evidence="11">BCHE protein</fullName>
    </submittedName>
</protein>
<keyword evidence="12" id="KW-1185">Reference proteome</keyword>